<evidence type="ECO:0000313" key="3">
    <source>
        <dbReference type="Proteomes" id="UP000827092"/>
    </source>
</evidence>
<protein>
    <recommendedName>
        <fullName evidence="4">Estradiol 17-beta-dehydrogenase 2</fullName>
    </recommendedName>
</protein>
<dbReference type="Proteomes" id="UP000827092">
    <property type="component" value="Unassembled WGS sequence"/>
</dbReference>
<sequence>MKIGFSTFKFSKKLYLNDEVHPEGKAVLITGCDSGFGHLAAKRFDAEGFRIFACCLFPSGEGALELQKTCSKKLKVLELNVTSDDSVKKVLKSVEESLGNDVLWALVNNAGMTSGFTVELSPMQAFQDCLEVNAIGPIRVTKAFLPLLRKSRGRVVNVTSLTGRQSFPFMSPYIISKHASAAFNDCLRTEMDMWGIRVISVEPDCFKTYLLSEERVDEEFETLMATLDDNLKSEYGQVYLQKFKAIKRQTYAAASPKIDLVVDSIHSAVTDEFPEITYSPRGSRFLMVVHYVFQKLCYSLQDMIVRTLMYVLGLRK</sequence>
<dbReference type="AlphaFoldDB" id="A0AAV6UMN7"/>
<evidence type="ECO:0000256" key="1">
    <source>
        <dbReference type="RuleBase" id="RU000363"/>
    </source>
</evidence>
<name>A0AAV6UMN7_9ARAC</name>
<organism evidence="2 3">
    <name type="scientific">Oedothorax gibbosus</name>
    <dbReference type="NCBI Taxonomy" id="931172"/>
    <lineage>
        <taxon>Eukaryota</taxon>
        <taxon>Metazoa</taxon>
        <taxon>Ecdysozoa</taxon>
        <taxon>Arthropoda</taxon>
        <taxon>Chelicerata</taxon>
        <taxon>Arachnida</taxon>
        <taxon>Araneae</taxon>
        <taxon>Araneomorphae</taxon>
        <taxon>Entelegynae</taxon>
        <taxon>Araneoidea</taxon>
        <taxon>Linyphiidae</taxon>
        <taxon>Erigoninae</taxon>
        <taxon>Oedothorax</taxon>
    </lineage>
</organism>
<dbReference type="GO" id="GO:0008202">
    <property type="term" value="P:steroid metabolic process"/>
    <property type="evidence" value="ECO:0007669"/>
    <property type="project" value="TreeGrafter"/>
</dbReference>
<dbReference type="GO" id="GO:0016491">
    <property type="term" value="F:oxidoreductase activity"/>
    <property type="evidence" value="ECO:0007669"/>
    <property type="project" value="TreeGrafter"/>
</dbReference>
<reference evidence="2 3" key="1">
    <citation type="journal article" date="2022" name="Nat. Ecol. Evol.">
        <title>A masculinizing supergene underlies an exaggerated male reproductive morph in a spider.</title>
        <authorList>
            <person name="Hendrickx F."/>
            <person name="De Corte Z."/>
            <person name="Sonet G."/>
            <person name="Van Belleghem S.M."/>
            <person name="Kostlbacher S."/>
            <person name="Vangestel C."/>
        </authorList>
    </citation>
    <scope>NUCLEOTIDE SEQUENCE [LARGE SCALE GENOMIC DNA]</scope>
    <source>
        <strain evidence="2">W744_W776</strain>
    </source>
</reference>
<proteinExistence type="inferred from homology"/>
<evidence type="ECO:0008006" key="4">
    <source>
        <dbReference type="Google" id="ProtNLM"/>
    </source>
</evidence>
<evidence type="ECO:0000313" key="2">
    <source>
        <dbReference type="EMBL" id="KAG8184948.1"/>
    </source>
</evidence>
<comment type="caution">
    <text evidence="2">The sequence shown here is derived from an EMBL/GenBank/DDBJ whole genome shotgun (WGS) entry which is preliminary data.</text>
</comment>
<keyword evidence="3" id="KW-1185">Reference proteome</keyword>
<dbReference type="SUPFAM" id="SSF51735">
    <property type="entry name" value="NAD(P)-binding Rossmann-fold domains"/>
    <property type="match status" value="1"/>
</dbReference>
<dbReference type="PANTHER" id="PTHR43313">
    <property type="entry name" value="SHORT-CHAIN DEHYDROGENASE/REDUCTASE FAMILY 9C"/>
    <property type="match status" value="1"/>
</dbReference>
<dbReference type="PRINTS" id="PR00081">
    <property type="entry name" value="GDHRDH"/>
</dbReference>
<dbReference type="Pfam" id="PF00106">
    <property type="entry name" value="adh_short"/>
    <property type="match status" value="1"/>
</dbReference>
<comment type="similarity">
    <text evidence="1">Belongs to the short-chain dehydrogenases/reductases (SDR) family.</text>
</comment>
<dbReference type="PRINTS" id="PR00080">
    <property type="entry name" value="SDRFAMILY"/>
</dbReference>
<dbReference type="Gene3D" id="3.40.50.720">
    <property type="entry name" value="NAD(P)-binding Rossmann-like Domain"/>
    <property type="match status" value="1"/>
</dbReference>
<gene>
    <name evidence="2" type="ORF">JTE90_011080</name>
</gene>
<dbReference type="InterPro" id="IPR002347">
    <property type="entry name" value="SDR_fam"/>
</dbReference>
<dbReference type="EMBL" id="JAFNEN010000353">
    <property type="protein sequence ID" value="KAG8184948.1"/>
    <property type="molecule type" value="Genomic_DNA"/>
</dbReference>
<dbReference type="InterPro" id="IPR036291">
    <property type="entry name" value="NAD(P)-bd_dom_sf"/>
</dbReference>
<accession>A0AAV6UMN7</accession>
<dbReference type="PANTHER" id="PTHR43313:SF36">
    <property type="entry name" value="D-BETA-HYDROXYBUTYRATE DEHYDROGENASE, MITOCHONDRIAL"/>
    <property type="match status" value="1"/>
</dbReference>